<accession>A0A6I1MR05</accession>
<dbReference type="CDD" id="cd04302">
    <property type="entry name" value="HAD_5NT"/>
    <property type="match status" value="1"/>
</dbReference>
<gene>
    <name evidence="1" type="ORF">GBZ86_12985</name>
</gene>
<dbReference type="EMBL" id="WHJC01000269">
    <property type="protein sequence ID" value="MPQ44652.1"/>
    <property type="molecule type" value="Genomic_DNA"/>
</dbReference>
<keyword evidence="2" id="KW-1185">Reference proteome</keyword>
<dbReference type="Gene3D" id="1.10.150.240">
    <property type="entry name" value="Putative phosphatase, domain 2"/>
    <property type="match status" value="1"/>
</dbReference>
<dbReference type="PANTHER" id="PTHR43434:SF20">
    <property type="entry name" value="5'-NUCLEOTIDASE"/>
    <property type="match status" value="1"/>
</dbReference>
<reference evidence="1 2" key="1">
    <citation type="submission" date="2019-10" db="EMBL/GenBank/DDBJ databases">
        <title>The Genome Sequence of Clostridium tarantellae Isolated from Fish Brain.</title>
        <authorList>
            <person name="Bano L."/>
            <person name="Kiel M."/>
            <person name="Sales G."/>
            <person name="Doxey A.C."/>
            <person name="Mansfield M.J."/>
            <person name="Schiavone M."/>
            <person name="Rossetto O."/>
            <person name="Pirazzini M."/>
            <person name="Dobrindt U."/>
            <person name="Montecucco C."/>
        </authorList>
    </citation>
    <scope>NUCLEOTIDE SEQUENCE [LARGE SCALE GENOMIC DNA]</scope>
    <source>
        <strain evidence="1 2">DSM 3997</strain>
    </source>
</reference>
<name>A0A6I1MR05_9CLOT</name>
<dbReference type="InterPro" id="IPR023214">
    <property type="entry name" value="HAD_sf"/>
</dbReference>
<dbReference type="InterPro" id="IPR023198">
    <property type="entry name" value="PGP-like_dom2"/>
</dbReference>
<sequence>MLKEKKYILFDLDGTITNSKLGITKSVQYSLKHFNINVENLDDLCTFIGPPLKDSFMKFYVFEETKALEAISKYREYFVEKGIYENELYENIVDALSILKEKEKTIILATSKPKIFAEKILQHFNLAHYFSYVCGSELDGKRTKKGDVIKHVLKENNITDMNSVIMIGDREHDVIGAKESNIDCIGVLYGFGDYEELSKAGAVYIVNDINELKKLFY</sequence>
<dbReference type="Pfam" id="PF13419">
    <property type="entry name" value="HAD_2"/>
    <property type="match status" value="1"/>
</dbReference>
<dbReference type="FunFam" id="3.40.50.1000:FF:000022">
    <property type="entry name" value="Phosphoglycolate phosphatase"/>
    <property type="match status" value="1"/>
</dbReference>
<dbReference type="InterPro" id="IPR036412">
    <property type="entry name" value="HAD-like_sf"/>
</dbReference>
<dbReference type="AlphaFoldDB" id="A0A6I1MR05"/>
<proteinExistence type="predicted"/>
<dbReference type="Gene3D" id="3.40.50.1000">
    <property type="entry name" value="HAD superfamily/HAD-like"/>
    <property type="match status" value="1"/>
</dbReference>
<dbReference type="RefSeq" id="WP_152891294.1">
    <property type="nucleotide sequence ID" value="NZ_WHJC01000269.1"/>
</dbReference>
<evidence type="ECO:0000313" key="2">
    <source>
        <dbReference type="Proteomes" id="UP000430345"/>
    </source>
</evidence>
<comment type="caution">
    <text evidence="1">The sequence shown here is derived from an EMBL/GenBank/DDBJ whole genome shotgun (WGS) entry which is preliminary data.</text>
</comment>
<dbReference type="PANTHER" id="PTHR43434">
    <property type="entry name" value="PHOSPHOGLYCOLATE PHOSPHATASE"/>
    <property type="match status" value="1"/>
</dbReference>
<dbReference type="GO" id="GO:0016787">
    <property type="term" value="F:hydrolase activity"/>
    <property type="evidence" value="ECO:0007669"/>
    <property type="project" value="UniProtKB-KW"/>
</dbReference>
<dbReference type="OrthoDB" id="9792518at2"/>
<dbReference type="GO" id="GO:0004713">
    <property type="term" value="F:protein tyrosine kinase activity"/>
    <property type="evidence" value="ECO:0007669"/>
    <property type="project" value="TreeGrafter"/>
</dbReference>
<organism evidence="1 2">
    <name type="scientific">Clostridium tarantellae</name>
    <dbReference type="NCBI Taxonomy" id="39493"/>
    <lineage>
        <taxon>Bacteria</taxon>
        <taxon>Bacillati</taxon>
        <taxon>Bacillota</taxon>
        <taxon>Clostridia</taxon>
        <taxon>Eubacteriales</taxon>
        <taxon>Clostridiaceae</taxon>
        <taxon>Clostridium</taxon>
    </lineage>
</organism>
<keyword evidence="1" id="KW-0378">Hydrolase</keyword>
<dbReference type="GO" id="GO:0005829">
    <property type="term" value="C:cytosol"/>
    <property type="evidence" value="ECO:0007669"/>
    <property type="project" value="TreeGrafter"/>
</dbReference>
<dbReference type="SFLD" id="SFLDS00003">
    <property type="entry name" value="Haloacid_Dehalogenase"/>
    <property type="match status" value="1"/>
</dbReference>
<dbReference type="Proteomes" id="UP000430345">
    <property type="component" value="Unassembled WGS sequence"/>
</dbReference>
<protein>
    <submittedName>
        <fullName evidence="1">HAD hydrolase-like protein</fullName>
    </submittedName>
</protein>
<dbReference type="SUPFAM" id="SSF56784">
    <property type="entry name" value="HAD-like"/>
    <property type="match status" value="1"/>
</dbReference>
<dbReference type="InterPro" id="IPR041492">
    <property type="entry name" value="HAD_2"/>
</dbReference>
<dbReference type="SFLD" id="SFLDG01129">
    <property type="entry name" value="C1.5:_HAD__Beta-PGM__Phosphata"/>
    <property type="match status" value="1"/>
</dbReference>
<dbReference type="InterPro" id="IPR050155">
    <property type="entry name" value="HAD-like_hydrolase_sf"/>
</dbReference>
<evidence type="ECO:0000313" key="1">
    <source>
        <dbReference type="EMBL" id="MPQ44652.1"/>
    </source>
</evidence>